<evidence type="ECO:0000256" key="5">
    <source>
        <dbReference type="HAMAP-Rule" id="MF_00340"/>
    </source>
</evidence>
<keyword evidence="3 5" id="KW-0687">Ribonucleoprotein</keyword>
<protein>
    <recommendedName>
        <fullName evidence="4 5">Large ribosomal subunit protein bL32</fullName>
    </recommendedName>
</protein>
<evidence type="ECO:0000256" key="3">
    <source>
        <dbReference type="ARBA" id="ARBA00023274"/>
    </source>
</evidence>
<organism evidence="7 8">
    <name type="scientific">Candidatus Kaiserbacteria bacterium RIFCSPHIGHO2_01_FULL_54_36b</name>
    <dbReference type="NCBI Taxonomy" id="1798483"/>
    <lineage>
        <taxon>Bacteria</taxon>
        <taxon>Candidatus Kaiseribacteriota</taxon>
    </lineage>
</organism>
<dbReference type="SUPFAM" id="SSF57829">
    <property type="entry name" value="Zn-binding ribosomal proteins"/>
    <property type="match status" value="1"/>
</dbReference>
<dbReference type="Proteomes" id="UP000176445">
    <property type="component" value="Unassembled WGS sequence"/>
</dbReference>
<comment type="similarity">
    <text evidence="1 5">Belongs to the bacterial ribosomal protein bL32 family.</text>
</comment>
<reference evidence="7 8" key="1">
    <citation type="journal article" date="2016" name="Nat. Commun.">
        <title>Thousands of microbial genomes shed light on interconnected biogeochemical processes in an aquifer system.</title>
        <authorList>
            <person name="Anantharaman K."/>
            <person name="Brown C.T."/>
            <person name="Hug L.A."/>
            <person name="Sharon I."/>
            <person name="Castelle C.J."/>
            <person name="Probst A.J."/>
            <person name="Thomas B.C."/>
            <person name="Singh A."/>
            <person name="Wilkins M.J."/>
            <person name="Karaoz U."/>
            <person name="Brodie E.L."/>
            <person name="Williams K.H."/>
            <person name="Hubbard S.S."/>
            <person name="Banfield J.F."/>
        </authorList>
    </citation>
    <scope>NUCLEOTIDE SEQUENCE [LARGE SCALE GENOMIC DNA]</scope>
</reference>
<accession>A0A1F6CRA2</accession>
<evidence type="ECO:0000256" key="1">
    <source>
        <dbReference type="ARBA" id="ARBA00008560"/>
    </source>
</evidence>
<gene>
    <name evidence="5" type="primary">rpmF</name>
    <name evidence="7" type="ORF">A2704_02540</name>
</gene>
<dbReference type="Pfam" id="PF01783">
    <property type="entry name" value="Ribosomal_L32p"/>
    <property type="match status" value="1"/>
</dbReference>
<dbReference type="PANTHER" id="PTHR35534">
    <property type="entry name" value="50S RIBOSOMAL PROTEIN L32"/>
    <property type="match status" value="1"/>
</dbReference>
<feature type="compositionally biased region" description="Basic residues" evidence="6">
    <location>
        <begin position="1"/>
        <end position="19"/>
    </location>
</feature>
<evidence type="ECO:0000256" key="2">
    <source>
        <dbReference type="ARBA" id="ARBA00022980"/>
    </source>
</evidence>
<feature type="compositionally biased region" description="Basic and acidic residues" evidence="6">
    <location>
        <begin position="69"/>
        <end position="91"/>
    </location>
</feature>
<dbReference type="InterPro" id="IPR002677">
    <property type="entry name" value="Ribosomal_bL32"/>
</dbReference>
<evidence type="ECO:0000313" key="8">
    <source>
        <dbReference type="Proteomes" id="UP000176445"/>
    </source>
</evidence>
<sequence length="91" mass="10217">MVVRMRRNRSQTAKRRSNHAIHGQRLAKCECGAARMSHRACPQCGKYNGKIIIDIVAVASRAARRAKRKQTELRASGHSDETKEKETAKTS</sequence>
<dbReference type="NCBIfam" id="TIGR01031">
    <property type="entry name" value="rpmF_bact"/>
    <property type="match status" value="1"/>
</dbReference>
<dbReference type="GO" id="GO:0003735">
    <property type="term" value="F:structural constituent of ribosome"/>
    <property type="evidence" value="ECO:0007669"/>
    <property type="project" value="InterPro"/>
</dbReference>
<proteinExistence type="inferred from homology"/>
<keyword evidence="2 5" id="KW-0689">Ribosomal protein</keyword>
<dbReference type="PANTHER" id="PTHR35534:SF1">
    <property type="entry name" value="LARGE RIBOSOMAL SUBUNIT PROTEIN BL32"/>
    <property type="match status" value="1"/>
</dbReference>
<evidence type="ECO:0000256" key="4">
    <source>
        <dbReference type="ARBA" id="ARBA00035178"/>
    </source>
</evidence>
<dbReference type="HAMAP" id="MF_00340">
    <property type="entry name" value="Ribosomal_bL32"/>
    <property type="match status" value="1"/>
</dbReference>
<dbReference type="GO" id="GO:0015934">
    <property type="term" value="C:large ribosomal subunit"/>
    <property type="evidence" value="ECO:0007669"/>
    <property type="project" value="InterPro"/>
</dbReference>
<dbReference type="InterPro" id="IPR011332">
    <property type="entry name" value="Ribosomal_zn-bd"/>
</dbReference>
<feature type="region of interest" description="Disordered" evidence="6">
    <location>
        <begin position="1"/>
        <end position="22"/>
    </location>
</feature>
<evidence type="ECO:0000313" key="7">
    <source>
        <dbReference type="EMBL" id="OGG51637.1"/>
    </source>
</evidence>
<dbReference type="AlphaFoldDB" id="A0A1F6CRA2"/>
<comment type="caution">
    <text evidence="7">The sequence shown here is derived from an EMBL/GenBank/DDBJ whole genome shotgun (WGS) entry which is preliminary data.</text>
</comment>
<evidence type="ECO:0000256" key="6">
    <source>
        <dbReference type="SAM" id="MobiDB-lite"/>
    </source>
</evidence>
<dbReference type="EMBL" id="MFKW01000020">
    <property type="protein sequence ID" value="OGG51637.1"/>
    <property type="molecule type" value="Genomic_DNA"/>
</dbReference>
<dbReference type="GO" id="GO:0006412">
    <property type="term" value="P:translation"/>
    <property type="evidence" value="ECO:0007669"/>
    <property type="project" value="UniProtKB-UniRule"/>
</dbReference>
<name>A0A1F6CRA2_9BACT</name>
<feature type="region of interest" description="Disordered" evidence="6">
    <location>
        <begin position="63"/>
        <end position="91"/>
    </location>
</feature>
<dbReference type="InterPro" id="IPR044957">
    <property type="entry name" value="Ribosomal_bL32_bact"/>
</dbReference>